<comment type="caution">
    <text evidence="1">The sequence shown here is derived from an EMBL/GenBank/DDBJ whole genome shotgun (WGS) entry which is preliminary data.</text>
</comment>
<sequence>MSSPVGRSSVMDSLPGGQYSGELMFCLYIKPDKLGKGSVNDQIAQTSNTATMAAANRDLSLEEDDGCLARNTLWAMARVNEKERQ</sequence>
<organism evidence="1 2">
    <name type="scientific">Datura stramonium</name>
    <name type="common">Jimsonweed</name>
    <name type="synonym">Common thornapple</name>
    <dbReference type="NCBI Taxonomy" id="4076"/>
    <lineage>
        <taxon>Eukaryota</taxon>
        <taxon>Viridiplantae</taxon>
        <taxon>Streptophyta</taxon>
        <taxon>Embryophyta</taxon>
        <taxon>Tracheophyta</taxon>
        <taxon>Spermatophyta</taxon>
        <taxon>Magnoliopsida</taxon>
        <taxon>eudicotyledons</taxon>
        <taxon>Gunneridae</taxon>
        <taxon>Pentapetalae</taxon>
        <taxon>asterids</taxon>
        <taxon>lamiids</taxon>
        <taxon>Solanales</taxon>
        <taxon>Solanaceae</taxon>
        <taxon>Solanoideae</taxon>
        <taxon>Datureae</taxon>
        <taxon>Datura</taxon>
    </lineage>
</organism>
<protein>
    <submittedName>
        <fullName evidence="1">Uncharacterized protein</fullName>
    </submittedName>
</protein>
<evidence type="ECO:0000313" key="2">
    <source>
        <dbReference type="Proteomes" id="UP000823775"/>
    </source>
</evidence>
<keyword evidence="2" id="KW-1185">Reference proteome</keyword>
<dbReference type="Proteomes" id="UP000823775">
    <property type="component" value="Unassembled WGS sequence"/>
</dbReference>
<dbReference type="EMBL" id="JACEIK010001640">
    <property type="protein sequence ID" value="MCD7471027.1"/>
    <property type="molecule type" value="Genomic_DNA"/>
</dbReference>
<reference evidence="1 2" key="1">
    <citation type="journal article" date="2021" name="BMC Genomics">
        <title>Datura genome reveals duplications of psychoactive alkaloid biosynthetic genes and high mutation rate following tissue culture.</title>
        <authorList>
            <person name="Rajewski A."/>
            <person name="Carter-House D."/>
            <person name="Stajich J."/>
            <person name="Litt A."/>
        </authorList>
    </citation>
    <scope>NUCLEOTIDE SEQUENCE [LARGE SCALE GENOMIC DNA]</scope>
    <source>
        <strain evidence="1">AR-01</strain>
    </source>
</reference>
<proteinExistence type="predicted"/>
<evidence type="ECO:0000313" key="1">
    <source>
        <dbReference type="EMBL" id="MCD7471027.1"/>
    </source>
</evidence>
<accession>A0ABS8THP9</accession>
<name>A0ABS8THP9_DATST</name>
<gene>
    <name evidence="1" type="ORF">HAX54_011307</name>
</gene>